<evidence type="ECO:0000313" key="2">
    <source>
        <dbReference type="Proteomes" id="UP000198546"/>
    </source>
</evidence>
<proteinExistence type="predicted"/>
<evidence type="ECO:0008006" key="3">
    <source>
        <dbReference type="Google" id="ProtNLM"/>
    </source>
</evidence>
<protein>
    <recommendedName>
        <fullName evidence="3">Excreted virulence factor EspC, type VII ESX diderm</fullName>
    </recommendedName>
</protein>
<dbReference type="EMBL" id="LT629688">
    <property type="protein sequence ID" value="SDD25339.1"/>
    <property type="molecule type" value="Genomic_DNA"/>
</dbReference>
<evidence type="ECO:0000313" key="1">
    <source>
        <dbReference type="EMBL" id="SDD25339.1"/>
    </source>
</evidence>
<dbReference type="STRING" id="675864.SAMN04489747_0555"/>
<gene>
    <name evidence="1" type="ORF">SAMN04489747_0555</name>
</gene>
<dbReference type="RefSeq" id="WP_090590412.1">
    <property type="nucleotide sequence ID" value="NZ_LT629688.1"/>
</dbReference>
<organism evidence="1 2">
    <name type="scientific">Auraticoccus monumenti</name>
    <dbReference type="NCBI Taxonomy" id="675864"/>
    <lineage>
        <taxon>Bacteria</taxon>
        <taxon>Bacillati</taxon>
        <taxon>Actinomycetota</taxon>
        <taxon>Actinomycetes</taxon>
        <taxon>Propionibacteriales</taxon>
        <taxon>Propionibacteriaceae</taxon>
        <taxon>Auraticoccus</taxon>
    </lineage>
</organism>
<dbReference type="AlphaFoldDB" id="A0A1G6T8H4"/>
<keyword evidence="2" id="KW-1185">Reference proteome</keyword>
<dbReference type="Proteomes" id="UP000198546">
    <property type="component" value="Chromosome i"/>
</dbReference>
<reference evidence="1 2" key="1">
    <citation type="submission" date="2016-10" db="EMBL/GenBank/DDBJ databases">
        <authorList>
            <person name="de Groot N.N."/>
        </authorList>
    </citation>
    <scope>NUCLEOTIDE SEQUENCE [LARGE SCALE GENOMIC DNA]</scope>
    <source>
        <strain evidence="1 2">MON 2.2</strain>
    </source>
</reference>
<accession>A0A1G6T8H4</accession>
<sequence>MTTRFDPSSWTKGATAITEEAAAFHQSATSTLGMSSDVGALGSTGGATLVDEAIATVLPPVFDEVLAAIEALATGLGQEADLMHATAAAYRDTEGANEHLGRAAGQV</sequence>
<name>A0A1G6T8H4_9ACTN</name>